<dbReference type="GO" id="GO:0005886">
    <property type="term" value="C:plasma membrane"/>
    <property type="evidence" value="ECO:0007669"/>
    <property type="project" value="UniProtKB-SubCell"/>
</dbReference>
<evidence type="ECO:0000256" key="6">
    <source>
        <dbReference type="ARBA" id="ARBA00022692"/>
    </source>
</evidence>
<evidence type="ECO:0000256" key="4">
    <source>
        <dbReference type="ARBA" id="ARBA00022481"/>
    </source>
</evidence>
<dbReference type="Pfam" id="PF12019">
    <property type="entry name" value="GspH"/>
    <property type="match status" value="1"/>
</dbReference>
<dbReference type="AlphaFoldDB" id="A0A1Q2SKQ9"/>
<keyword evidence="13" id="KW-1185">Reference proteome</keyword>
<evidence type="ECO:0000256" key="8">
    <source>
        <dbReference type="ARBA" id="ARBA00023136"/>
    </source>
</evidence>
<evidence type="ECO:0000256" key="5">
    <source>
        <dbReference type="ARBA" id="ARBA00022519"/>
    </source>
</evidence>
<keyword evidence="5" id="KW-0997">Cell inner membrane</keyword>
<gene>
    <name evidence="12" type="ORF">TAO_0329</name>
</gene>
<proteinExistence type="inferred from homology"/>
<evidence type="ECO:0000256" key="1">
    <source>
        <dbReference type="ARBA" id="ARBA00004377"/>
    </source>
</evidence>
<dbReference type="PROSITE" id="PS00409">
    <property type="entry name" value="PROKAR_NTER_METHYL"/>
    <property type="match status" value="1"/>
</dbReference>
<dbReference type="SUPFAM" id="SSF54523">
    <property type="entry name" value="Pili subunits"/>
    <property type="match status" value="1"/>
</dbReference>
<dbReference type="InterPro" id="IPR012902">
    <property type="entry name" value="N_methyl_site"/>
</dbReference>
<dbReference type="KEGG" id="ntt:TAO_0329"/>
<dbReference type="Pfam" id="PF07963">
    <property type="entry name" value="N_methyl"/>
    <property type="match status" value="1"/>
</dbReference>
<keyword evidence="4" id="KW-0488">Methylation</keyword>
<dbReference type="EMBL" id="AP014836">
    <property type="protein sequence ID" value="BAW79699.1"/>
    <property type="molecule type" value="Genomic_DNA"/>
</dbReference>
<dbReference type="GO" id="GO:0015627">
    <property type="term" value="C:type II protein secretion system complex"/>
    <property type="evidence" value="ECO:0007669"/>
    <property type="project" value="InterPro"/>
</dbReference>
<keyword evidence="7" id="KW-1133">Transmembrane helix</keyword>
<feature type="domain" description="General secretion pathway GspH" evidence="11">
    <location>
        <begin position="64"/>
        <end position="160"/>
    </location>
</feature>
<evidence type="ECO:0000256" key="2">
    <source>
        <dbReference type="ARBA" id="ARBA00021549"/>
    </source>
</evidence>
<dbReference type="Gene3D" id="3.30.700.10">
    <property type="entry name" value="Glycoprotein, Type 4 Pilin"/>
    <property type="match status" value="1"/>
</dbReference>
<comment type="subcellular location">
    <subcellularLocation>
        <location evidence="1">Cell inner membrane</location>
        <topology evidence="1">Single-pass membrane protein</topology>
    </subcellularLocation>
</comment>
<evidence type="ECO:0000256" key="10">
    <source>
        <dbReference type="ARBA" id="ARBA00030775"/>
    </source>
</evidence>
<dbReference type="NCBIfam" id="TIGR02532">
    <property type="entry name" value="IV_pilin_GFxxxE"/>
    <property type="match status" value="1"/>
</dbReference>
<evidence type="ECO:0000259" key="11">
    <source>
        <dbReference type="Pfam" id="PF12019"/>
    </source>
</evidence>
<keyword evidence="3" id="KW-1003">Cell membrane</keyword>
<organism evidence="12 13">
    <name type="scientific">Candidatus Nitrosoglobus terrae</name>
    <dbReference type="NCBI Taxonomy" id="1630141"/>
    <lineage>
        <taxon>Bacteria</taxon>
        <taxon>Pseudomonadati</taxon>
        <taxon>Pseudomonadota</taxon>
        <taxon>Gammaproteobacteria</taxon>
        <taxon>Chromatiales</taxon>
        <taxon>Chromatiaceae</taxon>
        <taxon>Candidatus Nitrosoglobus</taxon>
    </lineage>
</organism>
<evidence type="ECO:0000256" key="9">
    <source>
        <dbReference type="ARBA" id="ARBA00025772"/>
    </source>
</evidence>
<dbReference type="InterPro" id="IPR045584">
    <property type="entry name" value="Pilin-like"/>
</dbReference>
<evidence type="ECO:0000313" key="12">
    <source>
        <dbReference type="EMBL" id="BAW79699.1"/>
    </source>
</evidence>
<dbReference type="GO" id="GO:0015628">
    <property type="term" value="P:protein secretion by the type II secretion system"/>
    <property type="evidence" value="ECO:0007669"/>
    <property type="project" value="InterPro"/>
</dbReference>
<dbReference type="OrthoDB" id="8481584at2"/>
<dbReference type="RefSeq" id="WP_096526323.1">
    <property type="nucleotide sequence ID" value="NZ_AP014836.1"/>
</dbReference>
<comment type="similarity">
    <text evidence="9">Belongs to the GSP H family.</text>
</comment>
<sequence>MLEILLSPALLVRKRASLRIALGKSQTGFTLVELLVVLALAGLLMSLIPPLLERGASSAEMKGAARRVVAGLKYARSQAITGHKEAVLTLDLERHQFMVTGKKHQYPLPSNMEIGLMTASSQVDSKTIGKIRFFPDGTSTGGQITLSRGDRKYLIDINWLTGRVAILDEE</sequence>
<evidence type="ECO:0000313" key="13">
    <source>
        <dbReference type="Proteomes" id="UP000243679"/>
    </source>
</evidence>
<keyword evidence="6" id="KW-0812">Transmembrane</keyword>
<keyword evidence="8" id="KW-0472">Membrane</keyword>
<name>A0A1Q2SKQ9_9GAMM</name>
<reference evidence="12 13" key="1">
    <citation type="journal article" date="2017" name="ISME J.">
        <title>An acid-tolerant ammonia-oxidizing ?-proteobacterium from soil.</title>
        <authorList>
            <person name="Hayatsu M."/>
            <person name="Tago K."/>
            <person name="Uchiyama I."/>
            <person name="Toyoda A."/>
            <person name="Wang Y."/>
            <person name="Shimomura Y."/>
            <person name="Okubo T."/>
            <person name="Kurisu F."/>
            <person name="Hirono Y."/>
            <person name="Nonaka K."/>
            <person name="Akiyama H."/>
            <person name="Itoh T."/>
            <person name="Takami H."/>
        </authorList>
    </citation>
    <scope>NUCLEOTIDE SEQUENCE [LARGE SCALE GENOMIC DNA]</scope>
    <source>
        <strain evidence="12 13">TAO100</strain>
    </source>
</reference>
<dbReference type="Proteomes" id="UP000243679">
    <property type="component" value="Chromosome"/>
</dbReference>
<dbReference type="InterPro" id="IPR022346">
    <property type="entry name" value="T2SS_GspH"/>
</dbReference>
<evidence type="ECO:0000256" key="7">
    <source>
        <dbReference type="ARBA" id="ARBA00022989"/>
    </source>
</evidence>
<evidence type="ECO:0000256" key="3">
    <source>
        <dbReference type="ARBA" id="ARBA00022475"/>
    </source>
</evidence>
<protein>
    <recommendedName>
        <fullName evidence="2">Type II secretion system protein H</fullName>
    </recommendedName>
    <alternativeName>
        <fullName evidence="10">General secretion pathway protein H</fullName>
    </alternativeName>
</protein>
<accession>A0A1Q2SKQ9</accession>